<feature type="region of interest" description="Disordered" evidence="1">
    <location>
        <begin position="68"/>
        <end position="140"/>
    </location>
</feature>
<feature type="transmembrane region" description="Helical" evidence="2">
    <location>
        <begin position="20"/>
        <end position="38"/>
    </location>
</feature>
<name>A0A9D5CUL3_9LILI</name>
<gene>
    <name evidence="3" type="ORF">J5N97_008390</name>
</gene>
<evidence type="ECO:0000256" key="1">
    <source>
        <dbReference type="SAM" id="MobiDB-lite"/>
    </source>
</evidence>
<dbReference type="Proteomes" id="UP001085076">
    <property type="component" value="Miscellaneous, Linkage group lg02"/>
</dbReference>
<feature type="compositionally biased region" description="Basic and acidic residues" evidence="1">
    <location>
        <begin position="93"/>
        <end position="118"/>
    </location>
</feature>
<comment type="caution">
    <text evidence="3">The sequence shown here is derived from an EMBL/GenBank/DDBJ whole genome shotgun (WGS) entry which is preliminary data.</text>
</comment>
<keyword evidence="2" id="KW-0472">Membrane</keyword>
<evidence type="ECO:0000313" key="4">
    <source>
        <dbReference type="Proteomes" id="UP001085076"/>
    </source>
</evidence>
<evidence type="ECO:0000256" key="2">
    <source>
        <dbReference type="SAM" id="Phobius"/>
    </source>
</evidence>
<organism evidence="3 4">
    <name type="scientific">Dioscorea zingiberensis</name>
    <dbReference type="NCBI Taxonomy" id="325984"/>
    <lineage>
        <taxon>Eukaryota</taxon>
        <taxon>Viridiplantae</taxon>
        <taxon>Streptophyta</taxon>
        <taxon>Embryophyta</taxon>
        <taxon>Tracheophyta</taxon>
        <taxon>Spermatophyta</taxon>
        <taxon>Magnoliopsida</taxon>
        <taxon>Liliopsida</taxon>
        <taxon>Dioscoreales</taxon>
        <taxon>Dioscoreaceae</taxon>
        <taxon>Dioscorea</taxon>
    </lineage>
</organism>
<keyword evidence="2" id="KW-0812">Transmembrane</keyword>
<feature type="compositionally biased region" description="Acidic residues" evidence="1">
    <location>
        <begin position="119"/>
        <end position="128"/>
    </location>
</feature>
<dbReference type="EMBL" id="JAGGNH010000002">
    <property type="protein sequence ID" value="KAJ0980135.1"/>
    <property type="molecule type" value="Genomic_DNA"/>
</dbReference>
<accession>A0A9D5CUL3</accession>
<keyword evidence="2" id="KW-1133">Transmembrane helix</keyword>
<protein>
    <submittedName>
        <fullName evidence="3">Uncharacterized protein</fullName>
    </submittedName>
</protein>
<proteinExistence type="predicted"/>
<evidence type="ECO:0000313" key="3">
    <source>
        <dbReference type="EMBL" id="KAJ0980135.1"/>
    </source>
</evidence>
<keyword evidence="4" id="KW-1185">Reference proteome</keyword>
<sequence length="140" mass="15178">MGGRNYVGYTASLKLHRRNILLRLLVLLLVLFILFSFSPSGGFGFVLLKAVVLGEAGDVVDEILAGGGSRLVGGWGRDAEEECDGGEEEAGGEEQRPEEADDGGEARAMAEEREQRDDGDGDDDDVDSELVKPFLNRHLR</sequence>
<dbReference type="AlphaFoldDB" id="A0A9D5CUL3"/>
<reference evidence="3" key="1">
    <citation type="submission" date="2021-03" db="EMBL/GenBank/DDBJ databases">
        <authorList>
            <person name="Li Z."/>
            <person name="Yang C."/>
        </authorList>
    </citation>
    <scope>NUCLEOTIDE SEQUENCE</scope>
    <source>
        <strain evidence="3">Dzin_1.0</strain>
        <tissue evidence="3">Leaf</tissue>
    </source>
</reference>
<reference evidence="3" key="2">
    <citation type="journal article" date="2022" name="Hortic Res">
        <title>The genome of Dioscorea zingiberensis sheds light on the biosynthesis, origin and evolution of the medicinally important diosgenin saponins.</title>
        <authorList>
            <person name="Li Y."/>
            <person name="Tan C."/>
            <person name="Li Z."/>
            <person name="Guo J."/>
            <person name="Li S."/>
            <person name="Chen X."/>
            <person name="Wang C."/>
            <person name="Dai X."/>
            <person name="Yang H."/>
            <person name="Song W."/>
            <person name="Hou L."/>
            <person name="Xu J."/>
            <person name="Tong Z."/>
            <person name="Xu A."/>
            <person name="Yuan X."/>
            <person name="Wang W."/>
            <person name="Yang Q."/>
            <person name="Chen L."/>
            <person name="Sun Z."/>
            <person name="Wang K."/>
            <person name="Pan B."/>
            <person name="Chen J."/>
            <person name="Bao Y."/>
            <person name="Liu F."/>
            <person name="Qi X."/>
            <person name="Gang D.R."/>
            <person name="Wen J."/>
            <person name="Li J."/>
        </authorList>
    </citation>
    <scope>NUCLEOTIDE SEQUENCE</scope>
    <source>
        <strain evidence="3">Dzin_1.0</strain>
    </source>
</reference>
<feature type="compositionally biased region" description="Acidic residues" evidence="1">
    <location>
        <begin position="79"/>
        <end position="92"/>
    </location>
</feature>